<protein>
    <submittedName>
        <fullName evidence="6">EF-hand calcium-binding domain-containing protein 1-like</fullName>
    </submittedName>
</protein>
<keyword evidence="1" id="KW-0479">Metal-binding</keyword>
<dbReference type="PANTHER" id="PTHR23055">
    <property type="entry name" value="CALCIUM BINDING PROTEINS"/>
    <property type="match status" value="1"/>
</dbReference>
<dbReference type="Pfam" id="PF13499">
    <property type="entry name" value="EF-hand_7"/>
    <property type="match status" value="1"/>
</dbReference>
<organism evidence="5 6">
    <name type="scientific">Cephus cinctus</name>
    <name type="common">Wheat stem sawfly</name>
    <dbReference type="NCBI Taxonomy" id="211228"/>
    <lineage>
        <taxon>Eukaryota</taxon>
        <taxon>Metazoa</taxon>
        <taxon>Ecdysozoa</taxon>
        <taxon>Arthropoda</taxon>
        <taxon>Hexapoda</taxon>
        <taxon>Insecta</taxon>
        <taxon>Pterygota</taxon>
        <taxon>Neoptera</taxon>
        <taxon>Endopterygota</taxon>
        <taxon>Hymenoptera</taxon>
        <taxon>Cephoidea</taxon>
        <taxon>Cephidae</taxon>
        <taxon>Cephus</taxon>
    </lineage>
</organism>
<evidence type="ECO:0000256" key="1">
    <source>
        <dbReference type="ARBA" id="ARBA00022723"/>
    </source>
</evidence>
<keyword evidence="3" id="KW-0106">Calcium</keyword>
<dbReference type="PROSITE" id="PS50222">
    <property type="entry name" value="EF_HAND_2"/>
    <property type="match status" value="1"/>
</dbReference>
<keyword evidence="2" id="KW-0677">Repeat</keyword>
<dbReference type="AlphaFoldDB" id="A0AAJ7CAD2"/>
<dbReference type="Proteomes" id="UP000694920">
    <property type="component" value="Unplaced"/>
</dbReference>
<keyword evidence="5" id="KW-1185">Reference proteome</keyword>
<sequence length="222" mass="25987">MPAELPVDMLNASLKEIVVRRKNHQLFKKLAQQTHLNYREVEALALIHDKIVRVMGPVQRLVFRDVLHSGFDHTENIRHLLVDRIFAAMDKQNILQIFMDQWNEGMSIILRGTLNERINFGYRVYDLMKNNRIRKEQIFPIMRGCLIKQQPDEDPDEGVKDLIELMLKKLDVDRDGKVSFEDYSTAVKDRNALFLECIGPIFPSRDARNAFLTSFTDRTGRF</sequence>
<dbReference type="Gene3D" id="1.10.238.10">
    <property type="entry name" value="EF-hand"/>
    <property type="match status" value="1"/>
</dbReference>
<reference evidence="6" key="1">
    <citation type="submission" date="2025-08" db="UniProtKB">
        <authorList>
            <consortium name="RefSeq"/>
        </authorList>
    </citation>
    <scope>IDENTIFICATION</scope>
</reference>
<evidence type="ECO:0000313" key="6">
    <source>
        <dbReference type="RefSeq" id="XP_015605116.1"/>
    </source>
</evidence>
<feature type="domain" description="EF-hand" evidence="4">
    <location>
        <begin position="158"/>
        <end position="193"/>
    </location>
</feature>
<gene>
    <name evidence="6" type="primary">LOC107272458</name>
</gene>
<dbReference type="InterPro" id="IPR018247">
    <property type="entry name" value="EF_Hand_1_Ca_BS"/>
</dbReference>
<evidence type="ECO:0000313" key="5">
    <source>
        <dbReference type="Proteomes" id="UP000694920"/>
    </source>
</evidence>
<dbReference type="InterPro" id="IPR028846">
    <property type="entry name" value="Recoverin"/>
</dbReference>
<evidence type="ECO:0000259" key="4">
    <source>
        <dbReference type="PROSITE" id="PS50222"/>
    </source>
</evidence>
<name>A0AAJ7CAD2_CEPCN</name>
<dbReference type="GO" id="GO:0005509">
    <property type="term" value="F:calcium ion binding"/>
    <property type="evidence" value="ECO:0007669"/>
    <property type="project" value="InterPro"/>
</dbReference>
<dbReference type="PROSITE" id="PS00018">
    <property type="entry name" value="EF_HAND_1"/>
    <property type="match status" value="1"/>
</dbReference>
<dbReference type="PANTHER" id="PTHR23055:SF60">
    <property type="entry name" value="CALAXIN"/>
    <property type="match status" value="1"/>
</dbReference>
<evidence type="ECO:0000256" key="2">
    <source>
        <dbReference type="ARBA" id="ARBA00022737"/>
    </source>
</evidence>
<dbReference type="RefSeq" id="XP_015605116.1">
    <property type="nucleotide sequence ID" value="XM_015749630.2"/>
</dbReference>
<evidence type="ECO:0000256" key="3">
    <source>
        <dbReference type="ARBA" id="ARBA00022837"/>
    </source>
</evidence>
<dbReference type="KEGG" id="ccin:107272458"/>
<accession>A0AAJ7CAD2</accession>
<dbReference type="GeneID" id="107272458"/>
<dbReference type="InterPro" id="IPR002048">
    <property type="entry name" value="EF_hand_dom"/>
</dbReference>
<dbReference type="SUPFAM" id="SSF47473">
    <property type="entry name" value="EF-hand"/>
    <property type="match status" value="1"/>
</dbReference>
<proteinExistence type="predicted"/>
<dbReference type="InterPro" id="IPR011992">
    <property type="entry name" value="EF-hand-dom_pair"/>
</dbReference>